<dbReference type="SUPFAM" id="SSF52833">
    <property type="entry name" value="Thioredoxin-like"/>
    <property type="match status" value="1"/>
</dbReference>
<sequence length="60" mass="6822">MTFQNKEEALAWQQKYDLSAPEEGDIAPDFQLSDTRGENPLTLSSFRRQKPVALIFGSFT</sequence>
<evidence type="ECO:0008006" key="2">
    <source>
        <dbReference type="Google" id="ProtNLM"/>
    </source>
</evidence>
<protein>
    <recommendedName>
        <fullName evidence="2">Alkyl hydroperoxide reductase subunit C/ Thiol specific antioxidant domain-containing protein</fullName>
    </recommendedName>
</protein>
<accession>A0A382CD26</accession>
<evidence type="ECO:0000313" key="1">
    <source>
        <dbReference type="EMBL" id="SVB23759.1"/>
    </source>
</evidence>
<organism evidence="1">
    <name type="scientific">marine metagenome</name>
    <dbReference type="NCBI Taxonomy" id="408172"/>
    <lineage>
        <taxon>unclassified sequences</taxon>
        <taxon>metagenomes</taxon>
        <taxon>ecological metagenomes</taxon>
    </lineage>
</organism>
<proteinExistence type="predicted"/>
<dbReference type="Gene3D" id="3.40.30.10">
    <property type="entry name" value="Glutaredoxin"/>
    <property type="match status" value="1"/>
</dbReference>
<name>A0A382CD26_9ZZZZ</name>
<reference evidence="1" key="1">
    <citation type="submission" date="2018-05" db="EMBL/GenBank/DDBJ databases">
        <authorList>
            <person name="Lanie J.A."/>
            <person name="Ng W.-L."/>
            <person name="Kazmierczak K.M."/>
            <person name="Andrzejewski T.M."/>
            <person name="Davidsen T.M."/>
            <person name="Wayne K.J."/>
            <person name="Tettelin H."/>
            <person name="Glass J.I."/>
            <person name="Rusch D."/>
            <person name="Podicherti R."/>
            <person name="Tsui H.-C.T."/>
            <person name="Winkler M.E."/>
        </authorList>
    </citation>
    <scope>NUCLEOTIDE SEQUENCE</scope>
</reference>
<dbReference type="InterPro" id="IPR036249">
    <property type="entry name" value="Thioredoxin-like_sf"/>
</dbReference>
<gene>
    <name evidence="1" type="ORF">METZ01_LOCUS176613</name>
</gene>
<dbReference type="EMBL" id="UINC01033848">
    <property type="protein sequence ID" value="SVB23759.1"/>
    <property type="molecule type" value="Genomic_DNA"/>
</dbReference>
<dbReference type="AlphaFoldDB" id="A0A382CD26"/>